<dbReference type="PANTHER" id="PTHR15396">
    <property type="entry name" value="RIBONUCLEASE P PROTEIN SUBUNIT P40"/>
    <property type="match status" value="1"/>
</dbReference>
<evidence type="ECO:0000313" key="2">
    <source>
        <dbReference type="Proteomes" id="UP001162164"/>
    </source>
</evidence>
<comment type="caution">
    <text evidence="1">The sequence shown here is derived from an EMBL/GenBank/DDBJ whole genome shotgun (WGS) entry which is preliminary data.</text>
</comment>
<name>A0ABQ9IY26_9CUCU</name>
<dbReference type="PANTHER" id="PTHR15396:SF1">
    <property type="entry name" value="RIBONUCLEASE P PROTEIN SUBUNIT P40"/>
    <property type="match status" value="1"/>
</dbReference>
<sequence>YHGNPLQKTFALLQWQNIFYDLGYEVKCCAPTFNSNIIYSVKVPEIDFNNVDQNDIVSFVEWLGMISINGDLEHQMENYTSTYETPFPNRILGQVTHLQWIGLFSATKIGTFITELTKYIKLMKKPWVAVYVQGFSDTPVAWAGEEHHYYTNGDNGYLLIFNEEHSLFCTQKCSNKRYK</sequence>
<organism evidence="1 2">
    <name type="scientific">Molorchus minor</name>
    <dbReference type="NCBI Taxonomy" id="1323400"/>
    <lineage>
        <taxon>Eukaryota</taxon>
        <taxon>Metazoa</taxon>
        <taxon>Ecdysozoa</taxon>
        <taxon>Arthropoda</taxon>
        <taxon>Hexapoda</taxon>
        <taxon>Insecta</taxon>
        <taxon>Pterygota</taxon>
        <taxon>Neoptera</taxon>
        <taxon>Endopterygota</taxon>
        <taxon>Coleoptera</taxon>
        <taxon>Polyphaga</taxon>
        <taxon>Cucujiformia</taxon>
        <taxon>Chrysomeloidea</taxon>
        <taxon>Cerambycidae</taxon>
        <taxon>Lamiinae</taxon>
        <taxon>Monochamini</taxon>
        <taxon>Molorchus</taxon>
    </lineage>
</organism>
<dbReference type="Proteomes" id="UP001162164">
    <property type="component" value="Unassembled WGS sequence"/>
</dbReference>
<dbReference type="EMBL" id="JAPWTJ010002105">
    <property type="protein sequence ID" value="KAJ8967908.1"/>
    <property type="molecule type" value="Genomic_DNA"/>
</dbReference>
<feature type="non-terminal residue" evidence="1">
    <location>
        <position position="1"/>
    </location>
</feature>
<gene>
    <name evidence="1" type="ORF">NQ317_000590</name>
</gene>
<dbReference type="InterPro" id="IPR013893">
    <property type="entry name" value="RNase_P_Rpp40"/>
</dbReference>
<proteinExistence type="predicted"/>
<evidence type="ECO:0000313" key="1">
    <source>
        <dbReference type="EMBL" id="KAJ8967908.1"/>
    </source>
</evidence>
<accession>A0ABQ9IY26</accession>
<dbReference type="Pfam" id="PF08584">
    <property type="entry name" value="Ribonuc_P_40"/>
    <property type="match status" value="1"/>
</dbReference>
<reference evidence="1" key="1">
    <citation type="journal article" date="2023" name="Insect Mol. Biol.">
        <title>Genome sequencing provides insights into the evolution of gene families encoding plant cell wall-degrading enzymes in longhorned beetles.</title>
        <authorList>
            <person name="Shin N.R."/>
            <person name="Okamura Y."/>
            <person name="Kirsch R."/>
            <person name="Pauchet Y."/>
        </authorList>
    </citation>
    <scope>NUCLEOTIDE SEQUENCE</scope>
    <source>
        <strain evidence="1">MMC_N1</strain>
    </source>
</reference>
<protein>
    <submittedName>
        <fullName evidence="1">Uncharacterized protein</fullName>
    </submittedName>
</protein>
<keyword evidence="2" id="KW-1185">Reference proteome</keyword>